<dbReference type="STRING" id="549386.SAMN02927923_04098"/>
<reference evidence="2 3" key="1">
    <citation type="submission" date="2016-10" db="EMBL/GenBank/DDBJ databases">
        <authorList>
            <person name="de Groot N.N."/>
        </authorList>
    </citation>
    <scope>NUCLEOTIDE SEQUENCE [LARGE SCALE GENOMIC DNA]</scope>
    <source>
        <strain evidence="2 3">CGMCC 1.7666</strain>
    </source>
</reference>
<proteinExistence type="predicted"/>
<dbReference type="OrthoDB" id="8635217at2"/>
<dbReference type="Gene3D" id="3.30.429.10">
    <property type="entry name" value="Macrophage Migration Inhibitory Factor"/>
    <property type="match status" value="1"/>
</dbReference>
<keyword evidence="2" id="KW-0670">Pyruvate</keyword>
<keyword evidence="3" id="KW-1185">Reference proteome</keyword>
<dbReference type="RefSeq" id="WP_091138835.1">
    <property type="nucleotide sequence ID" value="NZ_FMVJ01000016.1"/>
</dbReference>
<protein>
    <submittedName>
        <fullName evidence="2">Phenylpyruvate tautomerase PptA, 4-oxalocrotonate tautomerase family</fullName>
    </submittedName>
</protein>
<accession>A0A1G5LAR4</accession>
<dbReference type="InterPro" id="IPR037401">
    <property type="entry name" value="SnoaL-like"/>
</dbReference>
<dbReference type="InterPro" id="IPR014347">
    <property type="entry name" value="Tautomerase/MIF_sf"/>
</dbReference>
<name>A0A1G5LAR4_9HYPH</name>
<sequence>MPVVETTILEGYDAATKARLLKGMMRAVRSVMAAPPDGIVTILREVHPSSYARGGVSRIPGPPLPPAADVAAAFAAALEKGDAEAAGALATPDFFGTDLHGERRDLSGSLAASTKFRKAYQRFEDAMTDEDRIVFAQGTLEGTAPDGTVLSDVRFVDRFRLTGALIAEMETWVSRT</sequence>
<feature type="domain" description="SnoaL-like" evidence="1">
    <location>
        <begin position="72"/>
        <end position="169"/>
    </location>
</feature>
<dbReference type="SUPFAM" id="SSF54427">
    <property type="entry name" value="NTF2-like"/>
    <property type="match status" value="1"/>
</dbReference>
<dbReference type="Proteomes" id="UP000199569">
    <property type="component" value="Unassembled WGS sequence"/>
</dbReference>
<dbReference type="Gene3D" id="3.10.450.50">
    <property type="match status" value="1"/>
</dbReference>
<dbReference type="InterPro" id="IPR032710">
    <property type="entry name" value="NTF2-like_dom_sf"/>
</dbReference>
<dbReference type="AlphaFoldDB" id="A0A1G5LAR4"/>
<dbReference type="Pfam" id="PF12680">
    <property type="entry name" value="SnoaL_2"/>
    <property type="match status" value="1"/>
</dbReference>
<dbReference type="EMBL" id="FMVJ01000016">
    <property type="protein sequence ID" value="SCZ09962.1"/>
    <property type="molecule type" value="Genomic_DNA"/>
</dbReference>
<evidence type="ECO:0000313" key="3">
    <source>
        <dbReference type="Proteomes" id="UP000199569"/>
    </source>
</evidence>
<gene>
    <name evidence="2" type="ORF">SAMN02927923_04098</name>
</gene>
<evidence type="ECO:0000259" key="1">
    <source>
        <dbReference type="Pfam" id="PF12680"/>
    </source>
</evidence>
<organism evidence="2 3">
    <name type="scientific">Microvirga guangxiensis</name>
    <dbReference type="NCBI Taxonomy" id="549386"/>
    <lineage>
        <taxon>Bacteria</taxon>
        <taxon>Pseudomonadati</taxon>
        <taxon>Pseudomonadota</taxon>
        <taxon>Alphaproteobacteria</taxon>
        <taxon>Hyphomicrobiales</taxon>
        <taxon>Methylobacteriaceae</taxon>
        <taxon>Microvirga</taxon>
    </lineage>
</organism>
<evidence type="ECO:0000313" key="2">
    <source>
        <dbReference type="EMBL" id="SCZ09962.1"/>
    </source>
</evidence>
<dbReference type="SUPFAM" id="SSF55331">
    <property type="entry name" value="Tautomerase/MIF"/>
    <property type="match status" value="1"/>
</dbReference>